<dbReference type="Gene3D" id="2.70.70.10">
    <property type="entry name" value="Glucose Permease (Domain IIA)"/>
    <property type="match status" value="1"/>
</dbReference>
<evidence type="ECO:0000259" key="8">
    <source>
        <dbReference type="Pfam" id="PF01551"/>
    </source>
</evidence>
<accession>A0A2V3UEE4</accession>
<keyword evidence="2" id="KW-0645">Protease</keyword>
<dbReference type="AlphaFoldDB" id="A0A2V3UEE4"/>
<feature type="transmembrane region" description="Helical" evidence="7">
    <location>
        <begin position="34"/>
        <end position="58"/>
    </location>
</feature>
<dbReference type="PANTHER" id="PTHR21666">
    <property type="entry name" value="PEPTIDASE-RELATED"/>
    <property type="match status" value="1"/>
</dbReference>
<dbReference type="GO" id="GO:0006508">
    <property type="term" value="P:proteolysis"/>
    <property type="evidence" value="ECO:0007669"/>
    <property type="project" value="UniProtKB-KW"/>
</dbReference>
<keyword evidence="4" id="KW-0378">Hydrolase</keyword>
<evidence type="ECO:0000256" key="4">
    <source>
        <dbReference type="ARBA" id="ARBA00022801"/>
    </source>
</evidence>
<comment type="caution">
    <text evidence="9">The sequence shown here is derived from an EMBL/GenBank/DDBJ whole genome shotgun (WGS) entry which is preliminary data.</text>
</comment>
<evidence type="ECO:0000256" key="6">
    <source>
        <dbReference type="ARBA" id="ARBA00023049"/>
    </source>
</evidence>
<dbReference type="Pfam" id="PF01551">
    <property type="entry name" value="Peptidase_M23"/>
    <property type="match status" value="1"/>
</dbReference>
<name>A0A2V3UEE4_9HYPH</name>
<keyword evidence="6" id="KW-0482">Metalloprotease</keyword>
<dbReference type="SUPFAM" id="SSF51261">
    <property type="entry name" value="Duplicated hybrid motif"/>
    <property type="match status" value="1"/>
</dbReference>
<protein>
    <submittedName>
        <fullName evidence="9">Peptidase M23-like protein</fullName>
    </submittedName>
</protein>
<organism evidence="9 10">
    <name type="scientific">Chelatococcus asaccharovorans</name>
    <dbReference type="NCBI Taxonomy" id="28210"/>
    <lineage>
        <taxon>Bacteria</taxon>
        <taxon>Pseudomonadati</taxon>
        <taxon>Pseudomonadota</taxon>
        <taxon>Alphaproteobacteria</taxon>
        <taxon>Hyphomicrobiales</taxon>
        <taxon>Chelatococcaceae</taxon>
        <taxon>Chelatococcus</taxon>
    </lineage>
</organism>
<dbReference type="OrthoDB" id="9805070at2"/>
<dbReference type="PANTHER" id="PTHR21666:SF288">
    <property type="entry name" value="CELL DIVISION PROTEIN YTFB"/>
    <property type="match status" value="1"/>
</dbReference>
<keyword evidence="7" id="KW-0472">Membrane</keyword>
<evidence type="ECO:0000256" key="7">
    <source>
        <dbReference type="SAM" id="Phobius"/>
    </source>
</evidence>
<dbReference type="GO" id="GO:0046872">
    <property type="term" value="F:metal ion binding"/>
    <property type="evidence" value="ECO:0007669"/>
    <property type="project" value="UniProtKB-KW"/>
</dbReference>
<proteinExistence type="predicted"/>
<dbReference type="InterPro" id="IPR011055">
    <property type="entry name" value="Dup_hybrid_motif"/>
</dbReference>
<evidence type="ECO:0000313" key="9">
    <source>
        <dbReference type="EMBL" id="PXW61886.1"/>
    </source>
</evidence>
<dbReference type="RefSeq" id="WP_110374168.1">
    <property type="nucleotide sequence ID" value="NZ_CAKNFM010000006.1"/>
</dbReference>
<keyword evidence="7" id="KW-1133">Transmembrane helix</keyword>
<feature type="domain" description="M23ase beta-sheet core" evidence="8">
    <location>
        <begin position="317"/>
        <end position="411"/>
    </location>
</feature>
<gene>
    <name evidence="9" type="ORF">C7450_103407</name>
</gene>
<dbReference type="CDD" id="cd12797">
    <property type="entry name" value="M23_peptidase"/>
    <property type="match status" value="1"/>
</dbReference>
<evidence type="ECO:0000256" key="2">
    <source>
        <dbReference type="ARBA" id="ARBA00022670"/>
    </source>
</evidence>
<keyword evidence="3" id="KW-0479">Metal-binding</keyword>
<dbReference type="Proteomes" id="UP000248021">
    <property type="component" value="Unassembled WGS sequence"/>
</dbReference>
<keyword evidence="7" id="KW-0812">Transmembrane</keyword>
<evidence type="ECO:0000256" key="5">
    <source>
        <dbReference type="ARBA" id="ARBA00022833"/>
    </source>
</evidence>
<dbReference type="InterPro" id="IPR016047">
    <property type="entry name" value="M23ase_b-sheet_dom"/>
</dbReference>
<dbReference type="InterPro" id="IPR050570">
    <property type="entry name" value="Cell_wall_metabolism_enzyme"/>
</dbReference>
<keyword evidence="5" id="KW-0862">Zinc</keyword>
<keyword evidence="10" id="KW-1185">Reference proteome</keyword>
<comment type="cofactor">
    <cofactor evidence="1">
        <name>Zn(2+)</name>
        <dbReference type="ChEBI" id="CHEBI:29105"/>
    </cofactor>
</comment>
<evidence type="ECO:0000256" key="3">
    <source>
        <dbReference type="ARBA" id="ARBA00022723"/>
    </source>
</evidence>
<sequence>MADLWDLFGKDEPFRDLVFPEPARREYIFVGRPVAIAFAATFILAVVWAAAATWAFAFRDGLISKMVSRQAELRYEYEDRLRDFRGRLDDVTDKQVIDQEIYDERIMDLLKRQVQLEDRQSMVDSLIRQANMPVGGPIVASDAASVSVFTPPGTPPASGVSISRPPAAPLLPSNLGSPRLPPHFSSDKYSLGERILRAKRFADAMDQRHLTTLAGLSQHARRNASLLKGVIAEVGLDADTLIGVNKRPAQGGPLLGLDQARTDPFTRSALTTQLDLTTLERLRRTVDSLPLRRPGLDSAITSGFGVRTDPFTRGLALHSGIDFAQPEGMPVFPTGAGRVTTADYTGGYGKMVEVDHGNGVVTRYAHLSEIDVRPGAIVTVDTQIGRVGSTGRSTGSHLHYETRIGGDAVNPTRFLRAADLLAEIR</sequence>
<evidence type="ECO:0000313" key="10">
    <source>
        <dbReference type="Proteomes" id="UP000248021"/>
    </source>
</evidence>
<reference evidence="9 10" key="1">
    <citation type="submission" date="2018-05" db="EMBL/GenBank/DDBJ databases">
        <title>Genomic Encyclopedia of Type Strains, Phase IV (KMG-IV): sequencing the most valuable type-strain genomes for metagenomic binning, comparative biology and taxonomic classification.</title>
        <authorList>
            <person name="Goeker M."/>
        </authorList>
    </citation>
    <scope>NUCLEOTIDE SEQUENCE [LARGE SCALE GENOMIC DNA]</scope>
    <source>
        <strain evidence="9 10">DSM 6462</strain>
    </source>
</reference>
<evidence type="ECO:0000256" key="1">
    <source>
        <dbReference type="ARBA" id="ARBA00001947"/>
    </source>
</evidence>
<dbReference type="GO" id="GO:0004222">
    <property type="term" value="F:metalloendopeptidase activity"/>
    <property type="evidence" value="ECO:0007669"/>
    <property type="project" value="TreeGrafter"/>
</dbReference>
<dbReference type="EMBL" id="QJJK01000003">
    <property type="protein sequence ID" value="PXW61886.1"/>
    <property type="molecule type" value="Genomic_DNA"/>
</dbReference>